<dbReference type="InterPro" id="IPR011051">
    <property type="entry name" value="RmlC_Cupin_sf"/>
</dbReference>
<protein>
    <recommendedName>
        <fullName evidence="1">ChrR-like cupin domain-containing protein</fullName>
    </recommendedName>
</protein>
<dbReference type="Pfam" id="PF12973">
    <property type="entry name" value="Cupin_7"/>
    <property type="match status" value="1"/>
</dbReference>
<name>A0ABQ5Q4J5_9BACT</name>
<dbReference type="Proteomes" id="UP001165089">
    <property type="component" value="Unassembled WGS sequence"/>
</dbReference>
<evidence type="ECO:0000313" key="2">
    <source>
        <dbReference type="EMBL" id="GLH69035.1"/>
    </source>
</evidence>
<evidence type="ECO:0000313" key="3">
    <source>
        <dbReference type="Proteomes" id="UP001165089"/>
    </source>
</evidence>
<dbReference type="InterPro" id="IPR014710">
    <property type="entry name" value="RmlC-like_jellyroll"/>
</dbReference>
<accession>A0ABQ5Q4J5</accession>
<dbReference type="Gene3D" id="2.60.120.10">
    <property type="entry name" value="Jelly Rolls"/>
    <property type="match status" value="1"/>
</dbReference>
<sequence>MPGIPTVRPLDTSRLGWIPLAPGLSFKPLAYFPDLSGWQLLLKLEPGTKIPRHRHTGEVHAFNLSGSRRLDTGEVVGPGTYVHEPAGNVDSWEAFGDEPCVIHIEVNGRNEYLDGEDRVIRIADARGSRQDYLDWCAAEGVEPHPGLVGGL</sequence>
<feature type="domain" description="ChrR-like cupin" evidence="1">
    <location>
        <begin position="11"/>
        <end position="104"/>
    </location>
</feature>
<dbReference type="SUPFAM" id="SSF51182">
    <property type="entry name" value="RmlC-like cupins"/>
    <property type="match status" value="1"/>
</dbReference>
<evidence type="ECO:0000259" key="1">
    <source>
        <dbReference type="Pfam" id="PF12973"/>
    </source>
</evidence>
<proteinExistence type="predicted"/>
<dbReference type="InterPro" id="IPR025979">
    <property type="entry name" value="ChrR-like_cupin_dom"/>
</dbReference>
<dbReference type="RefSeq" id="WP_285722777.1">
    <property type="nucleotide sequence ID" value="NZ_BSDD01000001.1"/>
</dbReference>
<organism evidence="2 3">
    <name type="scientific">Geothrix rubra</name>
    <dbReference type="NCBI Taxonomy" id="2927977"/>
    <lineage>
        <taxon>Bacteria</taxon>
        <taxon>Pseudomonadati</taxon>
        <taxon>Acidobacteriota</taxon>
        <taxon>Holophagae</taxon>
        <taxon>Holophagales</taxon>
        <taxon>Holophagaceae</taxon>
        <taxon>Geothrix</taxon>
    </lineage>
</organism>
<reference evidence="2 3" key="1">
    <citation type="journal article" date="2023" name="Antonie Van Leeuwenhoek">
        <title>Mesoterricola silvestris gen. nov., sp. nov., Mesoterricola sediminis sp. nov., Geothrix oryzae sp. nov., Geothrix edaphica sp. nov., Geothrix rubra sp. nov., and Geothrix limicola sp. nov., six novel members of Acidobacteriota isolated from soils.</title>
        <authorList>
            <person name="Itoh H."/>
            <person name="Sugisawa Y."/>
            <person name="Mise K."/>
            <person name="Xu Z."/>
            <person name="Kuniyasu M."/>
            <person name="Ushijima N."/>
            <person name="Kawano K."/>
            <person name="Kobayashi E."/>
            <person name="Shiratori Y."/>
            <person name="Masuda Y."/>
            <person name="Senoo K."/>
        </authorList>
    </citation>
    <scope>NUCLEOTIDE SEQUENCE [LARGE SCALE GENOMIC DNA]</scope>
    <source>
        <strain evidence="2 3">Red803</strain>
    </source>
</reference>
<keyword evidence="3" id="KW-1185">Reference proteome</keyword>
<comment type="caution">
    <text evidence="2">The sequence shown here is derived from an EMBL/GenBank/DDBJ whole genome shotgun (WGS) entry which is preliminary data.</text>
</comment>
<dbReference type="EMBL" id="BSDD01000001">
    <property type="protein sequence ID" value="GLH69035.1"/>
    <property type="molecule type" value="Genomic_DNA"/>
</dbReference>
<gene>
    <name evidence="2" type="ORF">GETHPA_05680</name>
</gene>